<dbReference type="Pfam" id="PF00082">
    <property type="entry name" value="Peptidase_S8"/>
    <property type="match status" value="1"/>
</dbReference>
<evidence type="ECO:0000256" key="6">
    <source>
        <dbReference type="ARBA" id="ARBA00022825"/>
    </source>
</evidence>
<name>A0AA87Z953_FICCA</name>
<proteinExistence type="inferred from homology"/>
<dbReference type="EMBL" id="BTGU01000003">
    <property type="protein sequence ID" value="GMN30697.1"/>
    <property type="molecule type" value="Genomic_DNA"/>
</dbReference>
<dbReference type="Proteomes" id="UP001187192">
    <property type="component" value="Unassembled WGS sequence"/>
</dbReference>
<keyword evidence="6" id="KW-0720">Serine protease</keyword>
<comment type="caution">
    <text evidence="9">The sequence shown here is derived from an EMBL/GenBank/DDBJ whole genome shotgun (WGS) entry which is preliminary data.</text>
</comment>
<dbReference type="InterPro" id="IPR000209">
    <property type="entry name" value="Peptidase_S8/S53_dom"/>
</dbReference>
<evidence type="ECO:0000256" key="5">
    <source>
        <dbReference type="ARBA" id="ARBA00022801"/>
    </source>
</evidence>
<dbReference type="InterPro" id="IPR036852">
    <property type="entry name" value="Peptidase_S8/S53_dom_sf"/>
</dbReference>
<evidence type="ECO:0000256" key="1">
    <source>
        <dbReference type="ARBA" id="ARBA00004613"/>
    </source>
</evidence>
<comment type="similarity">
    <text evidence="2">Belongs to the peptidase S8 family.</text>
</comment>
<dbReference type="GO" id="GO:0005576">
    <property type="term" value="C:extracellular region"/>
    <property type="evidence" value="ECO:0007669"/>
    <property type="project" value="UniProtKB-SubCell"/>
</dbReference>
<feature type="domain" description="Peptidase S8/S53" evidence="7">
    <location>
        <begin position="217"/>
        <end position="297"/>
    </location>
</feature>
<protein>
    <submittedName>
        <fullName evidence="9">Uncharacterized protein</fullName>
    </submittedName>
</protein>
<keyword evidence="4" id="KW-0732">Signal</keyword>
<dbReference type="InterPro" id="IPR045051">
    <property type="entry name" value="SBT"/>
</dbReference>
<comment type="subcellular location">
    <subcellularLocation>
        <location evidence="1">Secreted</location>
    </subcellularLocation>
</comment>
<evidence type="ECO:0000256" key="3">
    <source>
        <dbReference type="ARBA" id="ARBA00022670"/>
    </source>
</evidence>
<dbReference type="CDD" id="cd02120">
    <property type="entry name" value="PA_subtilisin_like"/>
    <property type="match status" value="1"/>
</dbReference>
<keyword evidence="5" id="KW-0378">Hydrolase</keyword>
<dbReference type="GO" id="GO:0006508">
    <property type="term" value="P:proteolysis"/>
    <property type="evidence" value="ECO:0007669"/>
    <property type="project" value="UniProtKB-KW"/>
</dbReference>
<dbReference type="PANTHER" id="PTHR10795">
    <property type="entry name" value="PROPROTEIN CONVERTASE SUBTILISIN/KEXIN"/>
    <property type="match status" value="1"/>
</dbReference>
<dbReference type="InterPro" id="IPR023828">
    <property type="entry name" value="Peptidase_S8_Ser-AS"/>
</dbReference>
<evidence type="ECO:0000259" key="7">
    <source>
        <dbReference type="Pfam" id="PF00082"/>
    </source>
</evidence>
<evidence type="ECO:0000313" key="10">
    <source>
        <dbReference type="Proteomes" id="UP001187192"/>
    </source>
</evidence>
<evidence type="ECO:0000259" key="8">
    <source>
        <dbReference type="Pfam" id="PF17766"/>
    </source>
</evidence>
<gene>
    <name evidence="9" type="ORF">TIFTF001_002931</name>
</gene>
<evidence type="ECO:0000313" key="9">
    <source>
        <dbReference type="EMBL" id="GMN30697.1"/>
    </source>
</evidence>
<dbReference type="Pfam" id="PF17766">
    <property type="entry name" value="fn3_6"/>
    <property type="match status" value="1"/>
</dbReference>
<feature type="domain" description="Subtilisin-like protease fibronectin type-III" evidence="8">
    <location>
        <begin position="377"/>
        <end position="474"/>
    </location>
</feature>
<evidence type="ECO:0000256" key="4">
    <source>
        <dbReference type="ARBA" id="ARBA00022729"/>
    </source>
</evidence>
<dbReference type="GO" id="GO:0004252">
    <property type="term" value="F:serine-type endopeptidase activity"/>
    <property type="evidence" value="ECO:0007669"/>
    <property type="project" value="InterPro"/>
</dbReference>
<dbReference type="InterPro" id="IPR041469">
    <property type="entry name" value="Subtilisin-like_FN3"/>
</dbReference>
<reference evidence="9" key="1">
    <citation type="submission" date="2023-07" db="EMBL/GenBank/DDBJ databases">
        <title>draft genome sequence of fig (Ficus carica).</title>
        <authorList>
            <person name="Takahashi T."/>
            <person name="Nishimura K."/>
        </authorList>
    </citation>
    <scope>NUCLEOTIDE SEQUENCE</scope>
</reference>
<dbReference type="Gene3D" id="2.60.40.2310">
    <property type="match status" value="1"/>
</dbReference>
<dbReference type="AlphaFoldDB" id="A0AA87Z953"/>
<organism evidence="9 10">
    <name type="scientific">Ficus carica</name>
    <name type="common">Common fig</name>
    <dbReference type="NCBI Taxonomy" id="3494"/>
    <lineage>
        <taxon>Eukaryota</taxon>
        <taxon>Viridiplantae</taxon>
        <taxon>Streptophyta</taxon>
        <taxon>Embryophyta</taxon>
        <taxon>Tracheophyta</taxon>
        <taxon>Spermatophyta</taxon>
        <taxon>Magnoliopsida</taxon>
        <taxon>eudicotyledons</taxon>
        <taxon>Gunneridae</taxon>
        <taxon>Pentapetalae</taxon>
        <taxon>rosids</taxon>
        <taxon>fabids</taxon>
        <taxon>Rosales</taxon>
        <taxon>Moraceae</taxon>
        <taxon>Ficeae</taxon>
        <taxon>Ficus</taxon>
    </lineage>
</organism>
<sequence length="488" mass="53392">MLIKSKKNKCGHYMLSPKQNSTHSHVVTTDMSTCGPYNVATFKETGVAVQDVSFLEYAKGTAIGFAPKARIAAYKVCNGNSGTAPFTVNHLPPWVLTVGASSIYREFRAEVVLGDSRTFMGASLYADLTLPYDRYQLVYAGDFWNVFCKQGGFNDPKQLAGKIIVCEDKGNVSTFEKAAAVDGVCGIGLVITNTEETVEELRAEPYPKPGVRVSYNDGNQIKQYIRSSQNPTATILFQGTIIGTVAPKVAAFSAGWTQAAGPWGDHDPRCVEFNIISGTSMACPHVSGVAALLKKAYLIGQSIKDLAMGTDLTPFSLGVGHVDPNRALNPGLVYDMGVFDYIWFLCSIGYDYQKIRMLLREIVSPNICAGTFVTPGDLNLPSFSVVFNNQVKTVRYKRTVKNVGSNVNATYAANWHAPEGTRIDVVPKSLVFNSDNPKQIYEITYSSNGGSDHSPRFGWIEWLDETHRVRSTIAFNWTTTITDSLVSI</sequence>
<dbReference type="Gene3D" id="3.50.30.30">
    <property type="match status" value="1"/>
</dbReference>
<dbReference type="SUPFAM" id="SSF52743">
    <property type="entry name" value="Subtilisin-like"/>
    <property type="match status" value="1"/>
</dbReference>
<keyword evidence="10" id="KW-1185">Reference proteome</keyword>
<dbReference type="PROSITE" id="PS00138">
    <property type="entry name" value="SUBTILASE_SER"/>
    <property type="match status" value="1"/>
</dbReference>
<accession>A0AA87Z953</accession>
<keyword evidence="3" id="KW-0645">Protease</keyword>
<evidence type="ECO:0000256" key="2">
    <source>
        <dbReference type="ARBA" id="ARBA00011073"/>
    </source>
</evidence>
<dbReference type="Gene3D" id="3.40.50.200">
    <property type="entry name" value="Peptidase S8/S53 domain"/>
    <property type="match status" value="3"/>
</dbReference>